<keyword evidence="1" id="KW-0732">Signal</keyword>
<dbReference type="AlphaFoldDB" id="A0AAJ6B7G2"/>
<dbReference type="EMBL" id="CP119313">
    <property type="protein sequence ID" value="WEK19471.1"/>
    <property type="molecule type" value="Genomic_DNA"/>
</dbReference>
<organism evidence="2 3">
    <name type="scientific">Candidatus Pedobacter colombiensis</name>
    <dbReference type="NCBI Taxonomy" id="3121371"/>
    <lineage>
        <taxon>Bacteria</taxon>
        <taxon>Pseudomonadati</taxon>
        <taxon>Bacteroidota</taxon>
        <taxon>Sphingobacteriia</taxon>
        <taxon>Sphingobacteriales</taxon>
        <taxon>Sphingobacteriaceae</taxon>
        <taxon>Pedobacter</taxon>
    </lineage>
</organism>
<name>A0AAJ6B7G2_9SPHI</name>
<dbReference type="PROSITE" id="PS51257">
    <property type="entry name" value="PROKAR_LIPOPROTEIN"/>
    <property type="match status" value="1"/>
</dbReference>
<dbReference type="InterPro" id="IPR025366">
    <property type="entry name" value="DUF4270"/>
</dbReference>
<dbReference type="Pfam" id="PF14092">
    <property type="entry name" value="DUF4270"/>
    <property type="match status" value="1"/>
</dbReference>
<proteinExistence type="predicted"/>
<dbReference type="Proteomes" id="UP001214530">
    <property type="component" value="Chromosome"/>
</dbReference>
<reference evidence="2" key="1">
    <citation type="submission" date="2023-03" db="EMBL/GenBank/DDBJ databases">
        <title>Andean soil-derived lignocellulolytic bacterial consortium as a source of novel taxa and putative plastic-active enzymes.</title>
        <authorList>
            <person name="Diaz-Garcia L."/>
            <person name="Chuvochina M."/>
            <person name="Feuerriegel G."/>
            <person name="Bunk B."/>
            <person name="Sproer C."/>
            <person name="Streit W.R."/>
            <person name="Rodriguez L.M."/>
            <person name="Overmann J."/>
            <person name="Jimenez D.J."/>
        </authorList>
    </citation>
    <scope>NUCLEOTIDE SEQUENCE</scope>
    <source>
        <strain evidence="2">MAG 3858</strain>
    </source>
</reference>
<protein>
    <submittedName>
        <fullName evidence="2">DUF4270 domain-containing protein</fullName>
    </submittedName>
</protein>
<feature type="signal peptide" evidence="1">
    <location>
        <begin position="1"/>
        <end position="21"/>
    </location>
</feature>
<accession>A0AAJ6B7G2</accession>
<evidence type="ECO:0000313" key="2">
    <source>
        <dbReference type="EMBL" id="WEK19471.1"/>
    </source>
</evidence>
<evidence type="ECO:0000313" key="3">
    <source>
        <dbReference type="Proteomes" id="UP001214530"/>
    </source>
</evidence>
<sequence>MKFTKQDLLTLLIGLFLFASCKNSNTIGLDLDSNSQIKGVLMDSATVTSQTLRDTVTSGVSLVRYPLGAMADAVFGTSSAGLAMAIGLPNMDYSGYKFGTNPTIDSAVLVLPFTQIYGDTTTSVYTVTVNQLTNDLSKEKAYPTNANWPFNATVLGTFSGKIKPTTRTSITDIVTGGPDTLKSVVPQMRIKLTNSFIQQQILNQDSVTLSKPNNFFSSFKGLKLTATSTNKGGIMFFNFSGTDGKLEIYYKRKNATTPTNIDTVAVNFPIGGGISPVTATVNHNYTGTDINTQLTVTKPTTPYTVTYLQALAGLRNKISFPYLKNFVANTKKTENGGNANTKVIVNKAELVIDLADNQTDIIPFSAAQRLSLYRYDIAGQRVNVPDNDNSVQGSYTGDPRALGSDILFGGYFDSVRKRYVFSITAYIQDLLDGKPDYGTFLAPSSLTEFNISPSVTSAARSIISKHKNTPVAGDKTLKLNIYYTQIN</sequence>
<evidence type="ECO:0000256" key="1">
    <source>
        <dbReference type="SAM" id="SignalP"/>
    </source>
</evidence>
<gene>
    <name evidence="2" type="ORF">P0Y49_22105</name>
</gene>
<feature type="chain" id="PRO_5042582278" evidence="1">
    <location>
        <begin position="22"/>
        <end position="487"/>
    </location>
</feature>